<reference evidence="1 2" key="1">
    <citation type="journal article" date="2015" name="Sci. Rep.">
        <title>Chromosome-level genome map provides insights into diverse defense mechanisms in the medicinal fungus Ganoderma sinense.</title>
        <authorList>
            <person name="Zhu Y."/>
            <person name="Xu J."/>
            <person name="Sun C."/>
            <person name="Zhou S."/>
            <person name="Xu H."/>
            <person name="Nelson D.R."/>
            <person name="Qian J."/>
            <person name="Song J."/>
            <person name="Luo H."/>
            <person name="Xiang L."/>
            <person name="Li Y."/>
            <person name="Xu Z."/>
            <person name="Ji A."/>
            <person name="Wang L."/>
            <person name="Lu S."/>
            <person name="Hayward A."/>
            <person name="Sun W."/>
            <person name="Li X."/>
            <person name="Schwartz D.C."/>
            <person name="Wang Y."/>
            <person name="Chen S."/>
        </authorList>
    </citation>
    <scope>NUCLEOTIDE SEQUENCE [LARGE SCALE GENOMIC DNA]</scope>
    <source>
        <strain evidence="1 2">ZZ0214-1</strain>
    </source>
</reference>
<proteinExistence type="predicted"/>
<dbReference type="PANTHER" id="PTHR33481:SF1">
    <property type="entry name" value="ENDONUCLEASE_EXONUCLEASE_PHOSPHATASE DOMAIN-CONTAINING PROTEIN-RELATED"/>
    <property type="match status" value="1"/>
</dbReference>
<evidence type="ECO:0008006" key="3">
    <source>
        <dbReference type="Google" id="ProtNLM"/>
    </source>
</evidence>
<evidence type="ECO:0000313" key="1">
    <source>
        <dbReference type="EMBL" id="PIL30327.1"/>
    </source>
</evidence>
<dbReference type="STRING" id="1077348.A0A2G8S991"/>
<organism evidence="1 2">
    <name type="scientific">Ganoderma sinense ZZ0214-1</name>
    <dbReference type="NCBI Taxonomy" id="1077348"/>
    <lineage>
        <taxon>Eukaryota</taxon>
        <taxon>Fungi</taxon>
        <taxon>Dikarya</taxon>
        <taxon>Basidiomycota</taxon>
        <taxon>Agaricomycotina</taxon>
        <taxon>Agaricomycetes</taxon>
        <taxon>Polyporales</taxon>
        <taxon>Polyporaceae</taxon>
        <taxon>Ganoderma</taxon>
    </lineage>
</organism>
<protein>
    <recommendedName>
        <fullName evidence="3">Reverse transcriptase domain-containing protein</fullName>
    </recommendedName>
</protein>
<dbReference type="AlphaFoldDB" id="A0A2G8S991"/>
<dbReference type="Proteomes" id="UP000230002">
    <property type="component" value="Unassembled WGS sequence"/>
</dbReference>
<dbReference type="OrthoDB" id="2804491at2759"/>
<dbReference type="EMBL" id="AYKW01000015">
    <property type="protein sequence ID" value="PIL30327.1"/>
    <property type="molecule type" value="Genomic_DNA"/>
</dbReference>
<comment type="caution">
    <text evidence="1">The sequence shown here is derived from an EMBL/GenBank/DDBJ whole genome shotgun (WGS) entry which is preliminary data.</text>
</comment>
<keyword evidence="2" id="KW-1185">Reference proteome</keyword>
<accession>A0A2G8S991</accession>
<dbReference type="PANTHER" id="PTHR33481">
    <property type="entry name" value="REVERSE TRANSCRIPTASE"/>
    <property type="match status" value="1"/>
</dbReference>
<evidence type="ECO:0000313" key="2">
    <source>
        <dbReference type="Proteomes" id="UP000230002"/>
    </source>
</evidence>
<gene>
    <name evidence="1" type="ORF">GSI_07511</name>
</gene>
<sequence>MATDLIHDGQTLTDPESLWPAFNQTFHAATHRPVDHSILEDIEQLTPRDWPPFSSQELKDAIKNTTTSSAPGVDHIHWRHLKFFIDPKKNPKTADKILQGFRTLFNACIQYNVWPEEFRRAVTVIIPKPNKPDYSKIKAYRPIVLLSCTAKVAREAPGRSPPSTLSTSYKLTFGEDGTKAWSPPCWVFDIAQFFPSVNHGLLVNILRRYGFSPTFCAFIATTSLLGSHHFASAIQPPLTLNAPTSGSDRAPLSLPRSLPSTWPLSSMPYTAPPPYNPNSPYSFYVDDGNLVATSDSTETNCDIIRIVYTQLSQRLLRHGLLVEHDKDELIHFPPPTKKPKTPFAFEDVPLNLGTGPWSADHPLQPSTMIKHLGFLLDKKLSFREHIKHYASKGNVTALAYRMLGTSIRGLTAFQRRKLFISCIRPILTYGSPCLNTAMRWITGTFCYTPSGFLPIVSALEPLHAYLQKLRKRYLLRIHMLMDSHPIRSLFPNLYKRSYHSPYIRFYPTPSKPKIGVYQGGISSLDDAPCEPPQTSADGDISYFHDFPECTDSYNPLDDECRPGARIIDIFRNRITLELQHPPKSDSEILQKWIQTVLTPRIRATRDDPTRLHAFTDGSASSKGGKSSAGYILFHGVMNRHYELHI</sequence>
<name>A0A2G8S991_9APHY</name>